<dbReference type="InterPro" id="IPR039261">
    <property type="entry name" value="FNR_nucleotide-bd"/>
</dbReference>
<dbReference type="PANTHER" id="PTHR30157:SF0">
    <property type="entry name" value="NADPH-DEPENDENT FERRIC-CHELATE REDUCTASE"/>
    <property type="match status" value="1"/>
</dbReference>
<dbReference type="Gene3D" id="3.40.50.80">
    <property type="entry name" value="Nucleotide-binding domain of ferredoxin-NADP reductase (FNR) module"/>
    <property type="match status" value="1"/>
</dbReference>
<dbReference type="GO" id="GO:0016491">
    <property type="term" value="F:oxidoreductase activity"/>
    <property type="evidence" value="ECO:0007669"/>
    <property type="project" value="InterPro"/>
</dbReference>
<evidence type="ECO:0000313" key="3">
    <source>
        <dbReference type="Proteomes" id="UP000635606"/>
    </source>
</evidence>
<name>A0A8J4ECB1_9ACTN</name>
<comment type="caution">
    <text evidence="2">The sequence shown here is derived from an EMBL/GenBank/DDBJ whole genome shotgun (WGS) entry which is preliminary data.</text>
</comment>
<dbReference type="InterPro" id="IPR017927">
    <property type="entry name" value="FAD-bd_FR_type"/>
</dbReference>
<keyword evidence="3" id="KW-1185">Reference proteome</keyword>
<dbReference type="InterPro" id="IPR007037">
    <property type="entry name" value="SIP_rossman_dom"/>
</dbReference>
<dbReference type="Pfam" id="PF04954">
    <property type="entry name" value="SIP"/>
    <property type="match status" value="1"/>
</dbReference>
<dbReference type="Gene3D" id="2.40.30.10">
    <property type="entry name" value="Translation factors"/>
    <property type="match status" value="1"/>
</dbReference>
<dbReference type="PANTHER" id="PTHR30157">
    <property type="entry name" value="FERRIC REDUCTASE, NADPH-DEPENDENT"/>
    <property type="match status" value="1"/>
</dbReference>
<dbReference type="Proteomes" id="UP000635606">
    <property type="component" value="Unassembled WGS sequence"/>
</dbReference>
<dbReference type="InterPro" id="IPR039374">
    <property type="entry name" value="SIP_fam"/>
</dbReference>
<dbReference type="RefSeq" id="WP_239160367.1">
    <property type="nucleotide sequence ID" value="NZ_BOPH01000061.1"/>
</dbReference>
<evidence type="ECO:0000259" key="1">
    <source>
        <dbReference type="PROSITE" id="PS51384"/>
    </source>
</evidence>
<accession>A0A8J4ECB1</accession>
<dbReference type="SUPFAM" id="SSF63380">
    <property type="entry name" value="Riboflavin synthase domain-like"/>
    <property type="match status" value="1"/>
</dbReference>
<dbReference type="EMBL" id="BOPH01000061">
    <property type="protein sequence ID" value="GIJ69343.1"/>
    <property type="molecule type" value="Genomic_DNA"/>
</dbReference>
<dbReference type="PROSITE" id="PS51384">
    <property type="entry name" value="FAD_FR"/>
    <property type="match status" value="1"/>
</dbReference>
<dbReference type="Pfam" id="PF08021">
    <property type="entry name" value="FAD_binding_9"/>
    <property type="match status" value="1"/>
</dbReference>
<gene>
    <name evidence="2" type="ORF">Voc01_042600</name>
</gene>
<reference evidence="2" key="1">
    <citation type="submission" date="2021-01" db="EMBL/GenBank/DDBJ databases">
        <title>Whole genome shotgun sequence of Virgisporangium ochraceum NBRC 16418.</title>
        <authorList>
            <person name="Komaki H."/>
            <person name="Tamura T."/>
        </authorList>
    </citation>
    <scope>NUCLEOTIDE SEQUENCE</scope>
    <source>
        <strain evidence="2">NBRC 16418</strain>
    </source>
</reference>
<dbReference type="AlphaFoldDB" id="A0A8J4ECB1"/>
<evidence type="ECO:0000313" key="2">
    <source>
        <dbReference type="EMBL" id="GIJ69343.1"/>
    </source>
</evidence>
<protein>
    <submittedName>
        <fullName evidence="2">Siderophore-interacting protein</fullName>
    </submittedName>
</protein>
<proteinExistence type="predicted"/>
<dbReference type="InterPro" id="IPR017938">
    <property type="entry name" value="Riboflavin_synthase-like_b-brl"/>
</dbReference>
<dbReference type="CDD" id="cd06193">
    <property type="entry name" value="siderophore_interacting"/>
    <property type="match status" value="1"/>
</dbReference>
<sequence length="241" mass="26270">MRNWEDLVLRALGARDYRLTVVSAERVADHYHRLLVEGGGLLEANGVHPTMWIRLWFDNNGRAHQRAYTLVDPDPTTGRFGLEFAVHDGPAVTWALGAAPGDTIDATVYGSSFALPDPLPGHVYLVGDAASVPAVNSLLDALAGAGPEVPATVWLEYAHDDDRDLPLRNRAHHTVTWVPRKDGGQLLADTVCAEVPAGGDGFHWIASEAKSNRAIVRHLRKTLGIPKSHVYSMAYWSARSS</sequence>
<organism evidence="2 3">
    <name type="scientific">Virgisporangium ochraceum</name>
    <dbReference type="NCBI Taxonomy" id="65505"/>
    <lineage>
        <taxon>Bacteria</taxon>
        <taxon>Bacillati</taxon>
        <taxon>Actinomycetota</taxon>
        <taxon>Actinomycetes</taxon>
        <taxon>Micromonosporales</taxon>
        <taxon>Micromonosporaceae</taxon>
        <taxon>Virgisporangium</taxon>
    </lineage>
</organism>
<feature type="domain" description="FAD-binding FR-type" evidence="1">
    <location>
        <begin position="14"/>
        <end position="116"/>
    </location>
</feature>
<dbReference type="InterPro" id="IPR013113">
    <property type="entry name" value="SIP_FAD-bd"/>
</dbReference>